<gene>
    <name evidence="2" type="ORF">EDC28_103133</name>
</gene>
<evidence type="ECO:0000313" key="2">
    <source>
        <dbReference type="EMBL" id="ROQ28540.1"/>
    </source>
</evidence>
<keyword evidence="3" id="KW-1185">Reference proteome</keyword>
<dbReference type="Gene3D" id="3.90.226.10">
    <property type="entry name" value="2-enoyl-CoA Hydratase, Chain A, domain 1"/>
    <property type="match status" value="1"/>
</dbReference>
<evidence type="ECO:0008006" key="4">
    <source>
        <dbReference type="Google" id="ProtNLM"/>
    </source>
</evidence>
<comment type="caution">
    <text evidence="2">The sequence shown here is derived from an EMBL/GenBank/DDBJ whole genome shotgun (WGS) entry which is preliminary data.</text>
</comment>
<dbReference type="AlphaFoldDB" id="A0A3N1PNS9"/>
<dbReference type="EMBL" id="RJUL01000003">
    <property type="protein sequence ID" value="ROQ28540.1"/>
    <property type="molecule type" value="Genomic_DNA"/>
</dbReference>
<dbReference type="SUPFAM" id="SSF52096">
    <property type="entry name" value="ClpP/crotonase"/>
    <property type="match status" value="1"/>
</dbReference>
<feature type="chain" id="PRO_5017942303" description="ATP-dependent protease ClpP protease subunit" evidence="1">
    <location>
        <begin position="20"/>
        <end position="262"/>
    </location>
</feature>
<name>A0A3N1PNS9_9GAMM</name>
<feature type="signal peptide" evidence="1">
    <location>
        <begin position="1"/>
        <end position="19"/>
    </location>
</feature>
<keyword evidence="1" id="KW-0732">Signal</keyword>
<dbReference type="RefSeq" id="WP_123421021.1">
    <property type="nucleotide sequence ID" value="NZ_RJUL01000003.1"/>
</dbReference>
<protein>
    <recommendedName>
        <fullName evidence="4">ATP-dependent protease ClpP protease subunit</fullName>
    </recommendedName>
</protein>
<sequence>MKQGRLLALAMLMASSAMAAPTPEQASPNANPAKVWLEEGQLHYAGVMGSEAVTQLAKLYETTTPKPDTLVISSGGGDVKTGIALGEWVFDNHLSVQIDRGCASSCANYVFPAGKRKIIPKTAVLMFHGGISKTEWGPMLADVHFPEGISEQQKAAALEDIKKRLADDAPKQAAFFKKIGVNEALTCYGHHKPYIETMESDDHYVGWRYDVATLARFGVTNVEVLNPPWQPKALRDGALVYTIHLDPNQGEPSPDNLTCAAR</sequence>
<proteinExistence type="predicted"/>
<reference evidence="2 3" key="1">
    <citation type="submission" date="2018-11" db="EMBL/GenBank/DDBJ databases">
        <title>Genomic Encyclopedia of Type Strains, Phase IV (KMG-IV): sequencing the most valuable type-strain genomes for metagenomic binning, comparative biology and taxonomic classification.</title>
        <authorList>
            <person name="Goeker M."/>
        </authorList>
    </citation>
    <scope>NUCLEOTIDE SEQUENCE [LARGE SCALE GENOMIC DNA]</scope>
    <source>
        <strain evidence="2 3">DSM 21945</strain>
    </source>
</reference>
<dbReference type="Proteomes" id="UP000268033">
    <property type="component" value="Unassembled WGS sequence"/>
</dbReference>
<evidence type="ECO:0000256" key="1">
    <source>
        <dbReference type="SAM" id="SignalP"/>
    </source>
</evidence>
<accession>A0A3N1PNS9</accession>
<organism evidence="2 3">
    <name type="scientific">Gallaecimonas pentaromativorans</name>
    <dbReference type="NCBI Taxonomy" id="584787"/>
    <lineage>
        <taxon>Bacteria</taxon>
        <taxon>Pseudomonadati</taxon>
        <taxon>Pseudomonadota</taxon>
        <taxon>Gammaproteobacteria</taxon>
        <taxon>Enterobacterales</taxon>
        <taxon>Gallaecimonadaceae</taxon>
        <taxon>Gallaecimonas</taxon>
    </lineage>
</organism>
<evidence type="ECO:0000313" key="3">
    <source>
        <dbReference type="Proteomes" id="UP000268033"/>
    </source>
</evidence>
<dbReference type="InterPro" id="IPR029045">
    <property type="entry name" value="ClpP/crotonase-like_dom_sf"/>
</dbReference>